<evidence type="ECO:0000313" key="2">
    <source>
        <dbReference type="EMBL" id="MBP2418852.1"/>
    </source>
</evidence>
<dbReference type="InterPro" id="IPR028037">
    <property type="entry name" value="Antitoxin_Rv0909/MT0933"/>
</dbReference>
<organism evidence="2 3">
    <name type="scientific">Microlunatus capsulatus</name>
    <dbReference type="NCBI Taxonomy" id="99117"/>
    <lineage>
        <taxon>Bacteria</taxon>
        <taxon>Bacillati</taxon>
        <taxon>Actinomycetota</taxon>
        <taxon>Actinomycetes</taxon>
        <taxon>Propionibacteriales</taxon>
        <taxon>Propionibacteriaceae</taxon>
        <taxon>Microlunatus</taxon>
    </lineage>
</organism>
<dbReference type="Proteomes" id="UP000758168">
    <property type="component" value="Unassembled WGS sequence"/>
</dbReference>
<dbReference type="RefSeq" id="WP_210058698.1">
    <property type="nucleotide sequence ID" value="NZ_BAAAMH010000007.1"/>
</dbReference>
<proteinExistence type="predicted"/>
<accession>A0ABS4ZCT3</accession>
<sequence length="65" mass="6941">MGIFDKAKDVLSQHPDKVDQGLDRAGDLADERTGGKHADKIDKGVGVAKEKLGEFLRKDGTPPPA</sequence>
<gene>
    <name evidence="2" type="ORF">JOF54_003774</name>
</gene>
<name>A0ABS4ZCT3_9ACTN</name>
<evidence type="ECO:0008006" key="4">
    <source>
        <dbReference type="Google" id="ProtNLM"/>
    </source>
</evidence>
<evidence type="ECO:0000256" key="1">
    <source>
        <dbReference type="SAM" id="MobiDB-lite"/>
    </source>
</evidence>
<feature type="region of interest" description="Disordered" evidence="1">
    <location>
        <begin position="1"/>
        <end position="44"/>
    </location>
</feature>
<protein>
    <recommendedName>
        <fullName evidence="4">MT0933-like antitoxin protein</fullName>
    </recommendedName>
</protein>
<reference evidence="2 3" key="1">
    <citation type="submission" date="2021-03" db="EMBL/GenBank/DDBJ databases">
        <title>Sequencing the genomes of 1000 actinobacteria strains.</title>
        <authorList>
            <person name="Klenk H.-P."/>
        </authorList>
    </citation>
    <scope>NUCLEOTIDE SEQUENCE [LARGE SCALE GENOMIC DNA]</scope>
    <source>
        <strain evidence="2 3">DSM 12936</strain>
    </source>
</reference>
<dbReference type="Pfam" id="PF14013">
    <property type="entry name" value="MT0933_antitox"/>
    <property type="match status" value="1"/>
</dbReference>
<dbReference type="EMBL" id="JAGIOB010000001">
    <property type="protein sequence ID" value="MBP2418852.1"/>
    <property type="molecule type" value="Genomic_DNA"/>
</dbReference>
<comment type="caution">
    <text evidence="2">The sequence shown here is derived from an EMBL/GenBank/DDBJ whole genome shotgun (WGS) entry which is preliminary data.</text>
</comment>
<evidence type="ECO:0000313" key="3">
    <source>
        <dbReference type="Proteomes" id="UP000758168"/>
    </source>
</evidence>
<keyword evidence="3" id="KW-1185">Reference proteome</keyword>